<organism evidence="1 2">
    <name type="scientific">Antarctobacter heliothermus</name>
    <dbReference type="NCBI Taxonomy" id="74033"/>
    <lineage>
        <taxon>Bacteria</taxon>
        <taxon>Pseudomonadati</taxon>
        <taxon>Pseudomonadota</taxon>
        <taxon>Alphaproteobacteria</taxon>
        <taxon>Rhodobacterales</taxon>
        <taxon>Roseobacteraceae</taxon>
        <taxon>Antarctobacter</taxon>
    </lineage>
</organism>
<sequence>MASFGELLGAEILEAREAQRLTQLALAQEVFDDENYVRRIGDYETGKVARPQAKVYRPICDFLGITSKTIGALKAQATDAKSVTDDELLTLRTEKGSLEQALSDLQTLTRAQLETLASRFELDKPYEASDGALIEFLTNTAQDYRALRAEVDAIDEGVKALSNLKTSAMAAFDSGDLDEVETLLSRVQEIAKDEAAKAAEIRADAALLRQRVDFARALLLDAADSFAIVDPLEPARRRLKYGAKFYYQGLRYGGDGLRIAVEFWEKCAHIAGREGSEILRGKALSNLGSALRNQGTRTDGPKGAALLEQAVSAYRSALEVRTREKHPEQWAMTQNNLASALRNQSSRAEGPESMALLEQAVSAYRAALEVRTIEKHPVQWAMTQNNFGVTLEVQATRMEDATRLAQAVMAFRAALEVYTRDVHPVDWAGAQSNLANSLATQGIRTDGPEGAALLAQAVTAYRATLEVRVRDVHPVYWAETQYNLASTEDAQAEHDTCTDPLPHLRAALDHVTAALEVYDPEHMPYDFGTATKLKTRLKEKLAALNTP</sequence>
<dbReference type="GO" id="GO:0003677">
    <property type="term" value="F:DNA binding"/>
    <property type="evidence" value="ECO:0007669"/>
    <property type="project" value="InterPro"/>
</dbReference>
<dbReference type="InterPro" id="IPR010982">
    <property type="entry name" value="Lambda_DNA-bd_dom_sf"/>
</dbReference>
<dbReference type="OrthoDB" id="433986at2"/>
<dbReference type="InterPro" id="IPR001387">
    <property type="entry name" value="Cro/C1-type_HTH"/>
</dbReference>
<dbReference type="RefSeq" id="WP_094035764.1">
    <property type="nucleotide sequence ID" value="NZ_CP022540.1"/>
</dbReference>
<dbReference type="Proteomes" id="UP000203589">
    <property type="component" value="Chromosome"/>
</dbReference>
<gene>
    <name evidence="1" type="ORF">ANTHELSMS3_03275</name>
</gene>
<dbReference type="SUPFAM" id="SSF48452">
    <property type="entry name" value="TPR-like"/>
    <property type="match status" value="1"/>
</dbReference>
<dbReference type="KEGG" id="aht:ANTHELSMS3_03275"/>
<dbReference type="InterPro" id="IPR011990">
    <property type="entry name" value="TPR-like_helical_dom_sf"/>
</dbReference>
<keyword evidence="2" id="KW-1185">Reference proteome</keyword>
<dbReference type="EMBL" id="CP022540">
    <property type="protein sequence ID" value="ASP21913.1"/>
    <property type="molecule type" value="Genomic_DNA"/>
</dbReference>
<dbReference type="Gene3D" id="1.10.260.40">
    <property type="entry name" value="lambda repressor-like DNA-binding domains"/>
    <property type="match status" value="1"/>
</dbReference>
<reference evidence="1 2" key="1">
    <citation type="submission" date="2017-07" db="EMBL/GenBank/DDBJ databases">
        <title>Genome Sequence of Antarctobacter heliothermus Strain SMS3 Isolated from a culture of the Diatom Skeletonema marinoi.</title>
        <authorList>
            <person name="Topel M."/>
            <person name="Pinder M.I.M."/>
            <person name="Johansson O.N."/>
            <person name="Kourtchenko O."/>
            <person name="Godhe A."/>
            <person name="Clarke A.K."/>
        </authorList>
    </citation>
    <scope>NUCLEOTIDE SEQUENCE [LARGE SCALE GENOMIC DNA]</scope>
    <source>
        <strain evidence="1 2">SMS3</strain>
    </source>
</reference>
<evidence type="ECO:0000313" key="1">
    <source>
        <dbReference type="EMBL" id="ASP21913.1"/>
    </source>
</evidence>
<dbReference type="CDD" id="cd00093">
    <property type="entry name" value="HTH_XRE"/>
    <property type="match status" value="1"/>
</dbReference>
<protein>
    <submittedName>
        <fullName evidence="1">Tetratricopeptide repeat protein</fullName>
    </submittedName>
</protein>
<proteinExistence type="predicted"/>
<dbReference type="AlphaFoldDB" id="A0A222E6S7"/>
<accession>A0A222E6S7</accession>
<dbReference type="Gene3D" id="1.25.40.10">
    <property type="entry name" value="Tetratricopeptide repeat domain"/>
    <property type="match status" value="2"/>
</dbReference>
<evidence type="ECO:0000313" key="2">
    <source>
        <dbReference type="Proteomes" id="UP000203589"/>
    </source>
</evidence>
<name>A0A222E6S7_9RHOB</name>